<proteinExistence type="predicted"/>
<evidence type="ECO:0000313" key="2">
    <source>
        <dbReference type="EMBL" id="CAB4641037.1"/>
    </source>
</evidence>
<accession>A0A6J6JUN5</accession>
<dbReference type="EMBL" id="CAEZTM010000004">
    <property type="protein sequence ID" value="CAB4562410.1"/>
    <property type="molecule type" value="Genomic_DNA"/>
</dbReference>
<reference evidence="2" key="1">
    <citation type="submission" date="2020-05" db="EMBL/GenBank/DDBJ databases">
        <authorList>
            <person name="Chiriac C."/>
            <person name="Salcher M."/>
            <person name="Ghai R."/>
            <person name="Kavagutti S V."/>
        </authorList>
    </citation>
    <scope>NUCLEOTIDE SEQUENCE</scope>
</reference>
<evidence type="ECO:0000313" key="1">
    <source>
        <dbReference type="EMBL" id="CAB4562410.1"/>
    </source>
</evidence>
<dbReference type="EMBL" id="CAEZVY010000049">
    <property type="protein sequence ID" value="CAB4641037.1"/>
    <property type="molecule type" value="Genomic_DNA"/>
</dbReference>
<name>A0A6J6JUN5_9ZZZZ</name>
<dbReference type="AlphaFoldDB" id="A0A6J6JUN5"/>
<protein>
    <submittedName>
        <fullName evidence="2">Unannotated protein</fullName>
    </submittedName>
</protein>
<organism evidence="2">
    <name type="scientific">freshwater metagenome</name>
    <dbReference type="NCBI Taxonomy" id="449393"/>
    <lineage>
        <taxon>unclassified sequences</taxon>
        <taxon>metagenomes</taxon>
        <taxon>ecological metagenomes</taxon>
    </lineage>
</organism>
<sequence length="75" mass="7992">MPTANPSITASNGAELETVTPSVIKKMMPTTIPTPRIALARGIHAGRNDRNVMMSTMPAKMTPKSSAMVRPGVWS</sequence>
<gene>
    <name evidence="1" type="ORF">UFOPK1684_00198</name>
    <name evidence="2" type="ORF">UFOPK2158_00594</name>
</gene>